<evidence type="ECO:0000313" key="2">
    <source>
        <dbReference type="EMBL" id="CAH2089334.1"/>
    </source>
</evidence>
<accession>A0AAU9TV68</accession>
<dbReference type="AlphaFoldDB" id="A0AAU9TV68"/>
<evidence type="ECO:0000313" key="3">
    <source>
        <dbReference type="Proteomes" id="UP001153954"/>
    </source>
</evidence>
<gene>
    <name evidence="2" type="ORF">EEDITHA_LOCUS5398</name>
</gene>
<protein>
    <submittedName>
        <fullName evidence="2">Uncharacterized protein</fullName>
    </submittedName>
</protein>
<organism evidence="2 3">
    <name type="scientific">Euphydryas editha</name>
    <name type="common">Edith's checkerspot</name>
    <dbReference type="NCBI Taxonomy" id="104508"/>
    <lineage>
        <taxon>Eukaryota</taxon>
        <taxon>Metazoa</taxon>
        <taxon>Ecdysozoa</taxon>
        <taxon>Arthropoda</taxon>
        <taxon>Hexapoda</taxon>
        <taxon>Insecta</taxon>
        <taxon>Pterygota</taxon>
        <taxon>Neoptera</taxon>
        <taxon>Endopterygota</taxon>
        <taxon>Lepidoptera</taxon>
        <taxon>Glossata</taxon>
        <taxon>Ditrysia</taxon>
        <taxon>Papilionoidea</taxon>
        <taxon>Nymphalidae</taxon>
        <taxon>Nymphalinae</taxon>
        <taxon>Euphydryas</taxon>
    </lineage>
</organism>
<proteinExistence type="predicted"/>
<feature type="region of interest" description="Disordered" evidence="1">
    <location>
        <begin position="27"/>
        <end position="53"/>
    </location>
</feature>
<feature type="compositionally biased region" description="Low complexity" evidence="1">
    <location>
        <begin position="34"/>
        <end position="43"/>
    </location>
</feature>
<dbReference type="EMBL" id="CAKOGL010000008">
    <property type="protein sequence ID" value="CAH2089334.1"/>
    <property type="molecule type" value="Genomic_DNA"/>
</dbReference>
<sequence>MMLIQPTALYLVSCKFCLNNKSVGPPLSKPLSVGPPRGEARGAAGAGGALGAGAPGQDWTVCARRAALAISSRRRDGVDGVTKQTWKHYDITRTRWTKVDGGGPQQRNERIN</sequence>
<feature type="compositionally biased region" description="Gly residues" evidence="1">
    <location>
        <begin position="44"/>
        <end position="53"/>
    </location>
</feature>
<comment type="caution">
    <text evidence="2">The sequence shown here is derived from an EMBL/GenBank/DDBJ whole genome shotgun (WGS) entry which is preliminary data.</text>
</comment>
<reference evidence="2" key="1">
    <citation type="submission" date="2022-03" db="EMBL/GenBank/DDBJ databases">
        <authorList>
            <person name="Tunstrom K."/>
        </authorList>
    </citation>
    <scope>NUCLEOTIDE SEQUENCE</scope>
</reference>
<keyword evidence="3" id="KW-1185">Reference proteome</keyword>
<evidence type="ECO:0000256" key="1">
    <source>
        <dbReference type="SAM" id="MobiDB-lite"/>
    </source>
</evidence>
<dbReference type="Proteomes" id="UP001153954">
    <property type="component" value="Unassembled WGS sequence"/>
</dbReference>
<name>A0AAU9TV68_EUPED</name>